<dbReference type="InterPro" id="IPR016039">
    <property type="entry name" value="Thiolase-like"/>
</dbReference>
<evidence type="ECO:0000256" key="3">
    <source>
        <dbReference type="ARBA" id="ARBA00022723"/>
    </source>
</evidence>
<dbReference type="AlphaFoldDB" id="A0A1R1PFL4"/>
<sequence length="385" mass="40896">MYCVYFILVRTPTGSFLGGLKSESAVKLGSVAIRGALEKIKVGGEKVDEVFMGSVLQGGLKQAPVTQAMLGAGIPYTTPSTTVNKVCASGMKSVMFGAQAIQLKQANVIVAGGMESMSNAPYLVPRGLTYGMQQLSDMIIHDGLLDPYDNISMGLCTEEVAEKHNITREMQDAYSVASYERAQEAHKNGLFAEEIVPVEIQSRKGKTVVESDEEIFKVKFDKVSEVKPVFKKDGTITVISASKISDGASAMVLMGEDAVQKSGIKPLAEIISYADAATKPKHFATAPLLAIPIALKRANLALKDIAKWELNEAFSVVPLLATKVFGIDHSIINTRGSGISLGHPLGSSGSRILVTLTHMLKQNEYGCAAICNGGGGASAVIIKKL</sequence>
<dbReference type="GO" id="GO:0006635">
    <property type="term" value="P:fatty acid beta-oxidation"/>
    <property type="evidence" value="ECO:0007669"/>
    <property type="project" value="TreeGrafter"/>
</dbReference>
<name>A0A1R1PFL4_ZANCU</name>
<dbReference type="GO" id="GO:0046872">
    <property type="term" value="F:metal ion binding"/>
    <property type="evidence" value="ECO:0007669"/>
    <property type="project" value="UniProtKB-KW"/>
</dbReference>
<evidence type="ECO:0000313" key="10">
    <source>
        <dbReference type="EMBL" id="OMH79761.1"/>
    </source>
</evidence>
<evidence type="ECO:0000256" key="7">
    <source>
        <dbReference type="RuleBase" id="RU003557"/>
    </source>
</evidence>
<dbReference type="Pfam" id="PF02803">
    <property type="entry name" value="Thiolase_C"/>
    <property type="match status" value="1"/>
</dbReference>
<evidence type="ECO:0000256" key="2">
    <source>
        <dbReference type="ARBA" id="ARBA00022679"/>
    </source>
</evidence>
<dbReference type="Pfam" id="PF00108">
    <property type="entry name" value="Thiolase_N"/>
    <property type="match status" value="1"/>
</dbReference>
<dbReference type="Gene3D" id="3.40.47.10">
    <property type="match status" value="2"/>
</dbReference>
<dbReference type="OrthoDB" id="5404651at2759"/>
<evidence type="ECO:0000256" key="4">
    <source>
        <dbReference type="ARBA" id="ARBA00022958"/>
    </source>
</evidence>
<feature type="domain" description="Thiolase C-terminal" evidence="9">
    <location>
        <begin position="265"/>
        <end position="384"/>
    </location>
</feature>
<dbReference type="CDD" id="cd00751">
    <property type="entry name" value="thiolase"/>
    <property type="match status" value="1"/>
</dbReference>
<dbReference type="PROSITE" id="PS00098">
    <property type="entry name" value="THIOLASE_1"/>
    <property type="match status" value="1"/>
</dbReference>
<dbReference type="NCBIfam" id="TIGR01930">
    <property type="entry name" value="AcCoA-C-Actrans"/>
    <property type="match status" value="1"/>
</dbReference>
<evidence type="ECO:0000313" key="11">
    <source>
        <dbReference type="Proteomes" id="UP000188320"/>
    </source>
</evidence>
<keyword evidence="3" id="KW-0479">Metal-binding</keyword>
<dbReference type="PANTHER" id="PTHR18919:SF156">
    <property type="entry name" value="ACETYL-COA ACETYLTRANSFERASE, MITOCHONDRIAL"/>
    <property type="match status" value="1"/>
</dbReference>
<keyword evidence="5 7" id="KW-0012">Acyltransferase</keyword>
<feature type="active site" description="Proton acceptor" evidence="6">
    <location>
        <position position="371"/>
    </location>
</feature>
<feature type="domain" description="Thiolase N-terminal" evidence="8">
    <location>
        <begin position="9"/>
        <end position="257"/>
    </location>
</feature>
<evidence type="ECO:0000259" key="9">
    <source>
        <dbReference type="Pfam" id="PF02803"/>
    </source>
</evidence>
<dbReference type="GO" id="GO:0003985">
    <property type="term" value="F:acetyl-CoA C-acetyltransferase activity"/>
    <property type="evidence" value="ECO:0007669"/>
    <property type="project" value="TreeGrafter"/>
</dbReference>
<dbReference type="InterPro" id="IPR002155">
    <property type="entry name" value="Thiolase"/>
</dbReference>
<reference evidence="11" key="1">
    <citation type="submission" date="2017-01" db="EMBL/GenBank/DDBJ databases">
        <authorList>
            <person name="Wang Y."/>
            <person name="White M."/>
            <person name="Kvist S."/>
            <person name="Moncalvo J.-M."/>
        </authorList>
    </citation>
    <scope>NUCLEOTIDE SEQUENCE [LARGE SCALE GENOMIC DNA]</scope>
    <source>
        <strain evidence="11">COL-18-3</strain>
    </source>
</reference>
<evidence type="ECO:0000256" key="5">
    <source>
        <dbReference type="ARBA" id="ARBA00023315"/>
    </source>
</evidence>
<dbReference type="GO" id="GO:0005739">
    <property type="term" value="C:mitochondrion"/>
    <property type="evidence" value="ECO:0007669"/>
    <property type="project" value="TreeGrafter"/>
</dbReference>
<feature type="active site" description="Proton acceptor" evidence="6">
    <location>
        <position position="343"/>
    </location>
</feature>
<feature type="active site" description="Acyl-thioester intermediate" evidence="6">
    <location>
        <position position="87"/>
    </location>
</feature>
<protein>
    <submittedName>
        <fullName evidence="10">Acetyl-CoA acetyltransferase</fullName>
    </submittedName>
</protein>
<organism evidence="10 11">
    <name type="scientific">Zancudomyces culisetae</name>
    <name type="common">Gut fungus</name>
    <name type="synonym">Smittium culisetae</name>
    <dbReference type="NCBI Taxonomy" id="1213189"/>
    <lineage>
        <taxon>Eukaryota</taxon>
        <taxon>Fungi</taxon>
        <taxon>Fungi incertae sedis</taxon>
        <taxon>Zoopagomycota</taxon>
        <taxon>Kickxellomycotina</taxon>
        <taxon>Harpellomycetes</taxon>
        <taxon>Harpellales</taxon>
        <taxon>Legeriomycetaceae</taxon>
        <taxon>Zancudomyces</taxon>
    </lineage>
</organism>
<keyword evidence="11" id="KW-1185">Reference proteome</keyword>
<comment type="similarity">
    <text evidence="1 7">Belongs to the thiolase-like superfamily. Thiolase family.</text>
</comment>
<keyword evidence="2 7" id="KW-0808">Transferase</keyword>
<evidence type="ECO:0000259" key="8">
    <source>
        <dbReference type="Pfam" id="PF00108"/>
    </source>
</evidence>
<keyword evidence="4" id="KW-0630">Potassium</keyword>
<dbReference type="InterPro" id="IPR020617">
    <property type="entry name" value="Thiolase_C"/>
</dbReference>
<accession>A0A1R1PFL4</accession>
<dbReference type="EMBL" id="LSSK01001426">
    <property type="protein sequence ID" value="OMH79761.1"/>
    <property type="molecule type" value="Genomic_DNA"/>
</dbReference>
<dbReference type="PANTHER" id="PTHR18919">
    <property type="entry name" value="ACETYL-COA C-ACYLTRANSFERASE"/>
    <property type="match status" value="1"/>
</dbReference>
<comment type="caution">
    <text evidence="10">The sequence shown here is derived from an EMBL/GenBank/DDBJ whole genome shotgun (WGS) entry which is preliminary data.</text>
</comment>
<dbReference type="PIRSF" id="PIRSF000429">
    <property type="entry name" value="Ac-CoA_Ac_transf"/>
    <property type="match status" value="1"/>
</dbReference>
<evidence type="ECO:0000256" key="1">
    <source>
        <dbReference type="ARBA" id="ARBA00010982"/>
    </source>
</evidence>
<proteinExistence type="inferred from homology"/>
<dbReference type="SUPFAM" id="SSF53901">
    <property type="entry name" value="Thiolase-like"/>
    <property type="match status" value="2"/>
</dbReference>
<evidence type="ECO:0000256" key="6">
    <source>
        <dbReference type="PIRSR" id="PIRSR000429-1"/>
    </source>
</evidence>
<dbReference type="InterPro" id="IPR020615">
    <property type="entry name" value="Thiolase_acyl_enz_int_AS"/>
</dbReference>
<dbReference type="InterPro" id="IPR020616">
    <property type="entry name" value="Thiolase_N"/>
</dbReference>
<gene>
    <name evidence="10" type="ORF">AX774_g6816</name>
</gene>
<dbReference type="Proteomes" id="UP000188320">
    <property type="component" value="Unassembled WGS sequence"/>
</dbReference>